<proteinExistence type="predicted"/>
<protein>
    <submittedName>
        <fullName evidence="1">Putative secreted protein</fullName>
    </submittedName>
</protein>
<organism evidence="1">
    <name type="scientific">Anopheles marajoara</name>
    <dbReference type="NCBI Taxonomy" id="58244"/>
    <lineage>
        <taxon>Eukaryota</taxon>
        <taxon>Metazoa</taxon>
        <taxon>Ecdysozoa</taxon>
        <taxon>Arthropoda</taxon>
        <taxon>Hexapoda</taxon>
        <taxon>Insecta</taxon>
        <taxon>Pterygota</taxon>
        <taxon>Neoptera</taxon>
        <taxon>Endopterygota</taxon>
        <taxon>Diptera</taxon>
        <taxon>Nematocera</taxon>
        <taxon>Culicoidea</taxon>
        <taxon>Culicidae</taxon>
        <taxon>Anophelinae</taxon>
        <taxon>Anopheles</taxon>
    </lineage>
</organism>
<dbReference type="AlphaFoldDB" id="A0A2M4CG09"/>
<dbReference type="EMBL" id="GGFJ01014707">
    <property type="protein sequence ID" value="MBW63848.1"/>
    <property type="molecule type" value="Transcribed_RNA"/>
</dbReference>
<sequence>MLWLLLLLPGRLGACCLFSVSTATGHYCGLRYQHRPVADTRLTRLCGLVRFRPIRCCRKQRTGHFTKG</sequence>
<evidence type="ECO:0000313" key="1">
    <source>
        <dbReference type="EMBL" id="MBW63848.1"/>
    </source>
</evidence>
<accession>A0A2M4CG09</accession>
<reference evidence="1" key="1">
    <citation type="submission" date="2018-01" db="EMBL/GenBank/DDBJ databases">
        <title>An insight into the sialome of Amazonian anophelines.</title>
        <authorList>
            <person name="Ribeiro J.M."/>
            <person name="Scarpassa V."/>
            <person name="Calvo E."/>
        </authorList>
    </citation>
    <scope>NUCLEOTIDE SEQUENCE</scope>
    <source>
        <tissue evidence="1">Salivary glands</tissue>
    </source>
</reference>
<name>A0A2M4CG09_9DIPT</name>